<dbReference type="RefSeq" id="WP_192766744.1">
    <property type="nucleotide sequence ID" value="NZ_JADBEB010000001.1"/>
</dbReference>
<proteinExistence type="predicted"/>
<evidence type="ECO:0000313" key="3">
    <source>
        <dbReference type="Proteomes" id="UP000649753"/>
    </source>
</evidence>
<protein>
    <submittedName>
        <fullName evidence="2">HAF family extracellular repeat protein</fullName>
    </submittedName>
</protein>
<dbReference type="Proteomes" id="UP000649753">
    <property type="component" value="Unassembled WGS sequence"/>
</dbReference>
<dbReference type="EMBL" id="JADBEB010000001">
    <property type="protein sequence ID" value="MBE1486775.1"/>
    <property type="molecule type" value="Genomic_DNA"/>
</dbReference>
<dbReference type="NCBIfam" id="TIGR02913">
    <property type="entry name" value="HAF_rpt"/>
    <property type="match status" value="1"/>
</dbReference>
<keyword evidence="1" id="KW-0732">Signal</keyword>
<feature type="chain" id="PRO_5037026653" evidence="1">
    <location>
        <begin position="34"/>
        <end position="393"/>
    </location>
</feature>
<reference evidence="2" key="1">
    <citation type="submission" date="2020-10" db="EMBL/GenBank/DDBJ databases">
        <title>Sequencing the genomes of 1000 actinobacteria strains.</title>
        <authorList>
            <person name="Klenk H.-P."/>
        </authorList>
    </citation>
    <scope>NUCLEOTIDE SEQUENCE</scope>
    <source>
        <strain evidence="2">DSM 46832</strain>
    </source>
</reference>
<name>A0A927M961_9ACTN</name>
<keyword evidence="3" id="KW-1185">Reference proteome</keyword>
<sequence length="393" mass="41577">MFGRSRRAPGYAIAATMLAGVGLLGATGQPANAGERAALAPRPIPAVRISLDAPRKVNNLGQVMSVSAVWQRGVRTPIRGLDGLSVNTRDINDRGQVVGQSGTPSGDLHAFVWRDGVTTDLGTLGGPDSRALDVNEHGEVVGVSNTADGPDAYFVWRRGVMTRLPSPGPVDIVHANARINNRGQVAANYASDEPAPPFGIPPSRIFRWDDRRGLTDLGALGGHDVSLNDLNDLGQIVGSDYPPDADPSIFFWDDGVRTEIGEPVIPPSTGSVDLNNRGQVAFTGYSPAGPARAYVWQRGVRTGLGDLPGVRSSTAVAINERGDVTGDLVGPAGLRGYVWRRGAVTLLDVLGSDDNTQVRAMNDEGMVAGLSVNSGDITVPIHHVVWYTDRRGY</sequence>
<evidence type="ECO:0000313" key="2">
    <source>
        <dbReference type="EMBL" id="MBE1486775.1"/>
    </source>
</evidence>
<dbReference type="AlphaFoldDB" id="A0A927M961"/>
<evidence type="ECO:0000256" key="1">
    <source>
        <dbReference type="SAM" id="SignalP"/>
    </source>
</evidence>
<gene>
    <name evidence="2" type="ORF">H4W31_002413</name>
</gene>
<organism evidence="2 3">
    <name type="scientific">Plantactinospora soyae</name>
    <dbReference type="NCBI Taxonomy" id="1544732"/>
    <lineage>
        <taxon>Bacteria</taxon>
        <taxon>Bacillati</taxon>
        <taxon>Actinomycetota</taxon>
        <taxon>Actinomycetes</taxon>
        <taxon>Micromonosporales</taxon>
        <taxon>Micromonosporaceae</taxon>
        <taxon>Plantactinospora</taxon>
    </lineage>
</organism>
<dbReference type="InterPro" id="IPR014262">
    <property type="entry name" value="HAF_rpt"/>
</dbReference>
<comment type="caution">
    <text evidence="2">The sequence shown here is derived from an EMBL/GenBank/DDBJ whole genome shotgun (WGS) entry which is preliminary data.</text>
</comment>
<accession>A0A927M961</accession>
<feature type="signal peptide" evidence="1">
    <location>
        <begin position="1"/>
        <end position="33"/>
    </location>
</feature>